<reference evidence="1" key="1">
    <citation type="journal article" date="2012" name="PLoS ONE">
        <title>Gene sets for utilization of primary and secondary nutrition supplies in the distal gut of endangered iberian lynx.</title>
        <authorList>
            <person name="Alcaide M."/>
            <person name="Messina E."/>
            <person name="Richter M."/>
            <person name="Bargiela R."/>
            <person name="Peplies J."/>
            <person name="Huws S.A."/>
            <person name="Newbold C.J."/>
            <person name="Golyshin P.N."/>
            <person name="Simon M.A."/>
            <person name="Lopez G."/>
            <person name="Yakimov M.M."/>
            <person name="Ferrer M."/>
        </authorList>
    </citation>
    <scope>NUCLEOTIDE SEQUENCE</scope>
</reference>
<comment type="caution">
    <text evidence="1">The sequence shown here is derived from an EMBL/GenBank/DDBJ whole genome shotgun (WGS) entry which is preliminary data.</text>
</comment>
<dbReference type="EMBL" id="AMCI01001485">
    <property type="protein sequence ID" value="EJX05386.1"/>
    <property type="molecule type" value="Genomic_DNA"/>
</dbReference>
<gene>
    <name evidence="1" type="ORF">EVA_06507</name>
</gene>
<name>J9CYP0_9ZZZZ</name>
<sequence>MRFFKPDFLPGIPQKSHMINADRRDDRRIGIHGIDGIEPSA</sequence>
<evidence type="ECO:0000313" key="1">
    <source>
        <dbReference type="EMBL" id="EJX05386.1"/>
    </source>
</evidence>
<accession>J9CYP0</accession>
<dbReference type="AlphaFoldDB" id="J9CYP0"/>
<organism evidence="1">
    <name type="scientific">gut metagenome</name>
    <dbReference type="NCBI Taxonomy" id="749906"/>
    <lineage>
        <taxon>unclassified sequences</taxon>
        <taxon>metagenomes</taxon>
        <taxon>organismal metagenomes</taxon>
    </lineage>
</organism>
<protein>
    <submittedName>
        <fullName evidence="1">Uncharacterized protein</fullName>
    </submittedName>
</protein>
<proteinExistence type="predicted"/>